<evidence type="ECO:0000256" key="6">
    <source>
        <dbReference type="ARBA" id="ARBA00023136"/>
    </source>
</evidence>
<dbReference type="Gene3D" id="3.30.70.1350">
    <property type="entry name" value="Cation efflux protein, cytoplasmic domain"/>
    <property type="match status" value="1"/>
</dbReference>
<dbReference type="GO" id="GO:0008324">
    <property type="term" value="F:monoatomic cation transmembrane transporter activity"/>
    <property type="evidence" value="ECO:0007669"/>
    <property type="project" value="InterPro"/>
</dbReference>
<dbReference type="NCBIfam" id="TIGR01297">
    <property type="entry name" value="CDF"/>
    <property type="match status" value="1"/>
</dbReference>
<dbReference type="SUPFAM" id="SSF161111">
    <property type="entry name" value="Cation efflux protein transmembrane domain-like"/>
    <property type="match status" value="1"/>
</dbReference>
<feature type="transmembrane region" description="Helical" evidence="7">
    <location>
        <begin position="170"/>
        <end position="194"/>
    </location>
</feature>
<dbReference type="InterPro" id="IPR058533">
    <property type="entry name" value="Cation_efflux_TM"/>
</dbReference>
<evidence type="ECO:0000313" key="9">
    <source>
        <dbReference type="EMBL" id="HIT38107.1"/>
    </source>
</evidence>
<evidence type="ECO:0000256" key="2">
    <source>
        <dbReference type="ARBA" id="ARBA00008114"/>
    </source>
</evidence>
<evidence type="ECO:0000259" key="8">
    <source>
        <dbReference type="Pfam" id="PF01545"/>
    </source>
</evidence>
<dbReference type="GO" id="GO:0016020">
    <property type="term" value="C:membrane"/>
    <property type="evidence" value="ECO:0007669"/>
    <property type="project" value="UniProtKB-SubCell"/>
</dbReference>
<keyword evidence="4 7" id="KW-0812">Transmembrane</keyword>
<proteinExistence type="inferred from homology"/>
<reference evidence="9" key="1">
    <citation type="submission" date="2020-10" db="EMBL/GenBank/DDBJ databases">
        <authorList>
            <person name="Gilroy R."/>
        </authorList>
    </citation>
    <scope>NUCLEOTIDE SEQUENCE</scope>
    <source>
        <strain evidence="9">CHK195-26880</strain>
    </source>
</reference>
<dbReference type="InterPro" id="IPR050291">
    <property type="entry name" value="CDF_Transporter"/>
</dbReference>
<evidence type="ECO:0000256" key="7">
    <source>
        <dbReference type="SAM" id="Phobius"/>
    </source>
</evidence>
<keyword evidence="5 7" id="KW-1133">Transmembrane helix</keyword>
<dbReference type="Proteomes" id="UP000886833">
    <property type="component" value="Unassembled WGS sequence"/>
</dbReference>
<dbReference type="SUPFAM" id="SSF160240">
    <property type="entry name" value="Cation efflux protein cytoplasmic domain-like"/>
    <property type="match status" value="1"/>
</dbReference>
<keyword evidence="3" id="KW-0813">Transport</keyword>
<dbReference type="InterPro" id="IPR027469">
    <property type="entry name" value="Cation_efflux_TMD_sf"/>
</dbReference>
<accession>A0A9D1GCP0</accession>
<feature type="transmembrane region" description="Helical" evidence="7">
    <location>
        <begin position="75"/>
        <end position="98"/>
    </location>
</feature>
<evidence type="ECO:0000256" key="1">
    <source>
        <dbReference type="ARBA" id="ARBA00004141"/>
    </source>
</evidence>
<reference evidence="9" key="2">
    <citation type="journal article" date="2021" name="PeerJ">
        <title>Extensive microbial diversity within the chicken gut microbiome revealed by metagenomics and culture.</title>
        <authorList>
            <person name="Gilroy R."/>
            <person name="Ravi A."/>
            <person name="Getino M."/>
            <person name="Pursley I."/>
            <person name="Horton D.L."/>
            <person name="Alikhan N.F."/>
            <person name="Baker D."/>
            <person name="Gharbi K."/>
            <person name="Hall N."/>
            <person name="Watson M."/>
            <person name="Adriaenssens E.M."/>
            <person name="Foster-Nyarko E."/>
            <person name="Jarju S."/>
            <person name="Secka A."/>
            <person name="Antonio M."/>
            <person name="Oren A."/>
            <person name="Chaudhuri R.R."/>
            <person name="La Ragione R."/>
            <person name="Hildebrand F."/>
            <person name="Pallen M.J."/>
        </authorList>
    </citation>
    <scope>NUCLEOTIDE SEQUENCE</scope>
    <source>
        <strain evidence="9">CHK195-26880</strain>
    </source>
</reference>
<sequence>MKREFKVFVFSMIINFFISILKIGGGLYFNFASLISDGMQTLSDFITDIVSFIGIKVSKKRPTKSHPFGFGKMEYIINLVIGVILLLLSIFIVVNGFISKWHIPSLLVLLILFIALILKIITLFFLYSVGKKINSQLLITSYQESKMDLYSSIGVIVATILLQFSDDIVIFRYVDIVVALVMGFIVFKTAFNILKDNSMNLIGKVEDNLELYKKIEEFLLDIKGVEKVKFYLIRYGKYYKIQLMVEMNANLTLRQVTRLEEKIKKELVSHRNFGVKYPTIYVTSNLDD</sequence>
<comment type="similarity">
    <text evidence="2">Belongs to the cation diffusion facilitator (CDF) transporter (TC 2.A.4) family.</text>
</comment>
<dbReference type="AlphaFoldDB" id="A0A9D1GCP0"/>
<dbReference type="Gene3D" id="1.20.1510.10">
    <property type="entry name" value="Cation efflux protein transmembrane domain"/>
    <property type="match status" value="1"/>
</dbReference>
<evidence type="ECO:0000313" key="10">
    <source>
        <dbReference type="Proteomes" id="UP000886833"/>
    </source>
</evidence>
<dbReference type="PANTHER" id="PTHR43840:SF15">
    <property type="entry name" value="MITOCHONDRIAL METAL TRANSPORTER 1-RELATED"/>
    <property type="match status" value="1"/>
</dbReference>
<dbReference type="InterPro" id="IPR002524">
    <property type="entry name" value="Cation_efflux"/>
</dbReference>
<comment type="caution">
    <text evidence="9">The sequence shown here is derived from an EMBL/GenBank/DDBJ whole genome shotgun (WGS) entry which is preliminary data.</text>
</comment>
<evidence type="ECO:0000256" key="5">
    <source>
        <dbReference type="ARBA" id="ARBA00022989"/>
    </source>
</evidence>
<gene>
    <name evidence="9" type="ORF">IAB59_06500</name>
</gene>
<feature type="transmembrane region" description="Helical" evidence="7">
    <location>
        <begin position="104"/>
        <end position="127"/>
    </location>
</feature>
<evidence type="ECO:0000256" key="4">
    <source>
        <dbReference type="ARBA" id="ARBA00022692"/>
    </source>
</evidence>
<name>A0A9D1GCP0_9FIRM</name>
<dbReference type="InterPro" id="IPR036837">
    <property type="entry name" value="Cation_efflux_CTD_sf"/>
</dbReference>
<protein>
    <submittedName>
        <fullName evidence="9">Cation transporter</fullName>
    </submittedName>
</protein>
<feature type="domain" description="Cation efflux protein transmembrane" evidence="8">
    <location>
        <begin position="10"/>
        <end position="201"/>
    </location>
</feature>
<keyword evidence="6 7" id="KW-0472">Membrane</keyword>
<organism evidence="9 10">
    <name type="scientific">Candidatus Onthousia faecipullorum</name>
    <dbReference type="NCBI Taxonomy" id="2840887"/>
    <lineage>
        <taxon>Bacteria</taxon>
        <taxon>Bacillati</taxon>
        <taxon>Bacillota</taxon>
        <taxon>Bacilli</taxon>
        <taxon>Candidatus Onthousia</taxon>
    </lineage>
</organism>
<evidence type="ECO:0000256" key="3">
    <source>
        <dbReference type="ARBA" id="ARBA00022448"/>
    </source>
</evidence>
<dbReference type="Pfam" id="PF01545">
    <property type="entry name" value="Cation_efflux"/>
    <property type="match status" value="1"/>
</dbReference>
<comment type="subcellular location">
    <subcellularLocation>
        <location evidence="1">Membrane</location>
        <topology evidence="1">Multi-pass membrane protein</topology>
    </subcellularLocation>
</comment>
<feature type="transmembrane region" description="Helical" evidence="7">
    <location>
        <begin position="7"/>
        <end position="29"/>
    </location>
</feature>
<dbReference type="PANTHER" id="PTHR43840">
    <property type="entry name" value="MITOCHONDRIAL METAL TRANSPORTER 1-RELATED"/>
    <property type="match status" value="1"/>
</dbReference>
<dbReference type="EMBL" id="DVKQ01000083">
    <property type="protein sequence ID" value="HIT38107.1"/>
    <property type="molecule type" value="Genomic_DNA"/>
</dbReference>